<dbReference type="Pfam" id="PF12854">
    <property type="entry name" value="PPR_1"/>
    <property type="match status" value="2"/>
</dbReference>
<evidence type="ECO:0000256" key="2">
    <source>
        <dbReference type="ARBA" id="ARBA00022737"/>
    </source>
</evidence>
<dbReference type="Proteomes" id="UP000245207">
    <property type="component" value="Unassembled WGS sequence"/>
</dbReference>
<organism evidence="4 5">
    <name type="scientific">Artemisia annua</name>
    <name type="common">Sweet wormwood</name>
    <dbReference type="NCBI Taxonomy" id="35608"/>
    <lineage>
        <taxon>Eukaryota</taxon>
        <taxon>Viridiplantae</taxon>
        <taxon>Streptophyta</taxon>
        <taxon>Embryophyta</taxon>
        <taxon>Tracheophyta</taxon>
        <taxon>Spermatophyta</taxon>
        <taxon>Magnoliopsida</taxon>
        <taxon>eudicotyledons</taxon>
        <taxon>Gunneridae</taxon>
        <taxon>Pentapetalae</taxon>
        <taxon>asterids</taxon>
        <taxon>campanulids</taxon>
        <taxon>Asterales</taxon>
        <taxon>Asteraceae</taxon>
        <taxon>Asteroideae</taxon>
        <taxon>Anthemideae</taxon>
        <taxon>Artemisiinae</taxon>
        <taxon>Artemisia</taxon>
    </lineage>
</organism>
<evidence type="ECO:0000256" key="1">
    <source>
        <dbReference type="ARBA" id="ARBA00007626"/>
    </source>
</evidence>
<feature type="repeat" description="PPR" evidence="3">
    <location>
        <begin position="747"/>
        <end position="781"/>
    </location>
</feature>
<dbReference type="GO" id="GO:0003729">
    <property type="term" value="F:mRNA binding"/>
    <property type="evidence" value="ECO:0007669"/>
    <property type="project" value="TreeGrafter"/>
</dbReference>
<feature type="repeat" description="PPR" evidence="3">
    <location>
        <begin position="487"/>
        <end position="521"/>
    </location>
</feature>
<feature type="repeat" description="PPR" evidence="3">
    <location>
        <begin position="592"/>
        <end position="626"/>
    </location>
</feature>
<feature type="repeat" description="PPR" evidence="3">
    <location>
        <begin position="274"/>
        <end position="308"/>
    </location>
</feature>
<dbReference type="PANTHER" id="PTHR47938:SF35">
    <property type="entry name" value="PENTATRICOPEPTIDE REPEAT-CONTAINING PROTEIN 4, MITOCHONDRIAL-RELATED"/>
    <property type="match status" value="1"/>
</dbReference>
<keyword evidence="2" id="KW-0677">Repeat</keyword>
<feature type="repeat" description="PPR" evidence="3">
    <location>
        <begin position="376"/>
        <end position="410"/>
    </location>
</feature>
<feature type="repeat" description="PPR" evidence="3">
    <location>
        <begin position="817"/>
        <end position="851"/>
    </location>
</feature>
<sequence length="1034" mass="118031">MKKVNNTEQWSCNLQKGKTLSSRHHPSFHCKPLIEPQKIQAFPGHNMRKNILKIYHHFPIPNPNSPQFSRQISFHTTFKKPITTSSDDQFENLIDTHFNSPKTHQNPQISFQNGSDLNEQFEILQNSLSVQKTEPCESSDAFVISNALKNDYYMFDENTLKFLAKFRDKLSEKLVVDVLKMVRSSELGVKFFIWVGRQVGYSHTLGVYDALLDLMRCDKDRIADSLLREIRDDDDKEVLGKLLNVLVRKYCRNGSWNVALEELNRLKEFGYKGSRVTYNALVRVFLEADKLDSASLVYHEMVDVGYKLDVHTLGSFAYSLCKVGKWREALEMVENEEFVKDTKLYTRMIGGLCEGSYFEEAMEFLTRMRCDGCCPNVFTYRTLLCGCLNKGKLGRCKMILSMMLAEGCYPSDKIYISLVHSYCKSGDFKYAYKLLKETRRYCVRPNPVLYNIFIGGICGTEEMPGVEKLELAEMAYGQMLEGGFVLNKVNVSNYAQCLCEAGKFEKAFNVIREMMTKGFVPDTSTYNKVINFMCDASKIEKAFWLFKDMKKNGVVPNVHTYTMLIDSFCKAGLIPQARIWFDEMVTNGCAPNVVTYTALIHAYLKANKITDANELFEIMLSCNCSPNVVTITAIIDGYCKIGQTEKALQIYSRMKGEEFPDVNMYFNDKESDNLDPNVVTYGALMDGLCKAHKVDQAVKLLDVMVSEGCEPNSIVYDALIDGLLKDGKVEEAEGVYTRMCEKGYNPNIFTYGAMIDRMFKDNRLDLASRVLSNMLKNSCPPNVVIYTEMVDGLCKVGKTDEAYRLMEMMEEKGCKPNVVTYTAMINGYGIAGKVERSLELFKKMGSKSCAPNYVTYRVLINHCCASGLMDEAHGLLEEMKQTYWPKHMASYRKVIEGYNRDFLSNLGLLDDVSEHDLVPLIPVYKMLFDSFRKAGKLEVALELHKEMSLLSSQMDKDLYFSLIESLSVSQRVEKAFELYADMISKGIVPELSVLVNLVKGLVKVDRWEEAMQLSQSLCYMEIQWLPYNDTIEKK</sequence>
<comment type="caution">
    <text evidence="4">The sequence shown here is derived from an EMBL/GenBank/DDBJ whole genome shotgun (WGS) entry which is preliminary data.</text>
</comment>
<dbReference type="OrthoDB" id="185373at2759"/>
<feature type="repeat" description="PPR" evidence="3">
    <location>
        <begin position="522"/>
        <end position="556"/>
    </location>
</feature>
<feature type="repeat" description="PPR" evidence="3">
    <location>
        <begin position="557"/>
        <end position="591"/>
    </location>
</feature>
<evidence type="ECO:0000313" key="4">
    <source>
        <dbReference type="EMBL" id="PWA84220.1"/>
    </source>
</evidence>
<keyword evidence="5" id="KW-1185">Reference proteome</keyword>
<feature type="repeat" description="PPR" evidence="3">
    <location>
        <begin position="627"/>
        <end position="661"/>
    </location>
</feature>
<dbReference type="PROSITE" id="PS51375">
    <property type="entry name" value="PPR"/>
    <property type="match status" value="16"/>
</dbReference>
<comment type="similarity">
    <text evidence="1">Belongs to the PPR family. P subfamily.</text>
</comment>
<feature type="repeat" description="PPR" evidence="3">
    <location>
        <begin position="411"/>
        <end position="445"/>
    </location>
</feature>
<feature type="repeat" description="PPR" evidence="3">
    <location>
        <begin position="677"/>
        <end position="711"/>
    </location>
</feature>
<dbReference type="InterPro" id="IPR002885">
    <property type="entry name" value="PPR_rpt"/>
</dbReference>
<dbReference type="AlphaFoldDB" id="A0A2U1PEP9"/>
<dbReference type="PANTHER" id="PTHR47938">
    <property type="entry name" value="RESPIRATORY COMPLEX I CHAPERONE (CIA84), PUTATIVE (AFU_ORTHOLOGUE AFUA_2G06020)-RELATED"/>
    <property type="match status" value="1"/>
</dbReference>
<dbReference type="Pfam" id="PF01535">
    <property type="entry name" value="PPR"/>
    <property type="match status" value="5"/>
</dbReference>
<feature type="repeat" description="PPR" evidence="3">
    <location>
        <begin position="782"/>
        <end position="816"/>
    </location>
</feature>
<gene>
    <name evidence="4" type="ORF">CTI12_AA160220</name>
</gene>
<reference evidence="4 5" key="1">
    <citation type="journal article" date="2018" name="Mol. Plant">
        <title>The genome of Artemisia annua provides insight into the evolution of Asteraceae family and artemisinin biosynthesis.</title>
        <authorList>
            <person name="Shen Q."/>
            <person name="Zhang L."/>
            <person name="Liao Z."/>
            <person name="Wang S."/>
            <person name="Yan T."/>
            <person name="Shi P."/>
            <person name="Liu M."/>
            <person name="Fu X."/>
            <person name="Pan Q."/>
            <person name="Wang Y."/>
            <person name="Lv Z."/>
            <person name="Lu X."/>
            <person name="Zhang F."/>
            <person name="Jiang W."/>
            <person name="Ma Y."/>
            <person name="Chen M."/>
            <person name="Hao X."/>
            <person name="Li L."/>
            <person name="Tang Y."/>
            <person name="Lv G."/>
            <person name="Zhou Y."/>
            <person name="Sun X."/>
            <person name="Brodelius P.E."/>
            <person name="Rose J.K.C."/>
            <person name="Tang K."/>
        </authorList>
    </citation>
    <scope>NUCLEOTIDE SEQUENCE [LARGE SCALE GENOMIC DNA]</scope>
    <source>
        <strain evidence="5">cv. Huhao1</strain>
        <tissue evidence="4">Leaf</tissue>
    </source>
</reference>
<name>A0A2U1PEP9_ARTAN</name>
<dbReference type="Pfam" id="PF13041">
    <property type="entry name" value="PPR_2"/>
    <property type="match status" value="5"/>
</dbReference>
<protein>
    <submittedName>
        <fullName evidence="4">Tetratricopeptide repeat (TPR)-like superfamily protein</fullName>
    </submittedName>
</protein>
<proteinExistence type="inferred from homology"/>
<dbReference type="EMBL" id="PKPP01001251">
    <property type="protein sequence ID" value="PWA84220.1"/>
    <property type="molecule type" value="Genomic_DNA"/>
</dbReference>
<evidence type="ECO:0000256" key="3">
    <source>
        <dbReference type="PROSITE-ProRule" id="PRU00708"/>
    </source>
</evidence>
<feature type="repeat" description="PPR" evidence="3">
    <location>
        <begin position="955"/>
        <end position="989"/>
    </location>
</feature>
<feature type="repeat" description="PPR" evidence="3">
    <location>
        <begin position="712"/>
        <end position="746"/>
    </location>
</feature>
<dbReference type="NCBIfam" id="TIGR00756">
    <property type="entry name" value="PPR"/>
    <property type="match status" value="16"/>
</dbReference>
<dbReference type="STRING" id="35608.A0A2U1PEP9"/>
<accession>A0A2U1PEP9</accession>
<dbReference type="Gene3D" id="1.25.40.10">
    <property type="entry name" value="Tetratricopeptide repeat domain"/>
    <property type="match status" value="8"/>
</dbReference>
<feature type="repeat" description="PPR" evidence="3">
    <location>
        <begin position="341"/>
        <end position="375"/>
    </location>
</feature>
<feature type="repeat" description="PPR" evidence="3">
    <location>
        <begin position="852"/>
        <end position="886"/>
    </location>
</feature>
<dbReference type="SUPFAM" id="SSF81901">
    <property type="entry name" value="HCP-like"/>
    <property type="match status" value="2"/>
</dbReference>
<dbReference type="InterPro" id="IPR011990">
    <property type="entry name" value="TPR-like_helical_dom_sf"/>
</dbReference>
<evidence type="ECO:0000313" key="5">
    <source>
        <dbReference type="Proteomes" id="UP000245207"/>
    </source>
</evidence>